<dbReference type="EMBL" id="LR593887">
    <property type="protein sequence ID" value="VTS04218.1"/>
    <property type="molecule type" value="Genomic_DNA"/>
</dbReference>
<accession>A0A6C2YQP7</accession>
<evidence type="ECO:0000313" key="3">
    <source>
        <dbReference type="Proteomes" id="UP000464378"/>
    </source>
</evidence>
<evidence type="ECO:0008006" key="4">
    <source>
        <dbReference type="Google" id="ProtNLM"/>
    </source>
</evidence>
<dbReference type="EMBL" id="LR586016">
    <property type="protein sequence ID" value="VIP03423.1"/>
    <property type="molecule type" value="Genomic_DNA"/>
</dbReference>
<keyword evidence="1" id="KW-0732">Signal</keyword>
<dbReference type="KEGG" id="tim:GMBLW1_05370"/>
<dbReference type="InterPro" id="IPR029058">
    <property type="entry name" value="AB_hydrolase_fold"/>
</dbReference>
<name>A0A6C2YQP7_9BACT</name>
<keyword evidence="3" id="KW-1185">Reference proteome</keyword>
<dbReference type="Proteomes" id="UP000464378">
    <property type="component" value="Chromosome"/>
</dbReference>
<dbReference type="GO" id="GO:0016787">
    <property type="term" value="F:hydrolase activity"/>
    <property type="evidence" value="ECO:0007669"/>
    <property type="project" value="UniProtKB-KW"/>
</dbReference>
<protein>
    <recommendedName>
        <fullName evidence="4">Peptidase S9 prolyl oligopeptidase catalytic domain-containing protein</fullName>
    </recommendedName>
</protein>
<proteinExistence type="predicted"/>
<evidence type="ECO:0000256" key="1">
    <source>
        <dbReference type="SAM" id="SignalP"/>
    </source>
</evidence>
<reference evidence="2" key="1">
    <citation type="submission" date="2019-04" db="EMBL/GenBank/DDBJ databases">
        <authorList>
            <consortium name="Science for Life Laboratories"/>
        </authorList>
    </citation>
    <scope>NUCLEOTIDE SEQUENCE</scope>
    <source>
        <strain evidence="2">MBLW1</strain>
    </source>
</reference>
<dbReference type="InParanoid" id="A0A6C2YQP7"/>
<dbReference type="RefSeq" id="WP_197740719.1">
    <property type="nucleotide sequence ID" value="NZ_LR593887.1"/>
</dbReference>
<dbReference type="AlphaFoldDB" id="A0A6C2YQP7"/>
<feature type="chain" id="PRO_5036172811" description="Peptidase S9 prolyl oligopeptidase catalytic domain-containing protein" evidence="1">
    <location>
        <begin position="19"/>
        <end position="289"/>
    </location>
</feature>
<dbReference type="SUPFAM" id="SSF53474">
    <property type="entry name" value="alpha/beta-Hydrolases"/>
    <property type="match status" value="1"/>
</dbReference>
<sequence length="289" mass="31562">MRAIALGVVLLLGASGMADLRADSGAEPKPFHGKKSDWQGLSRTDLQISGISVIVVEPAKPLPGRPWVWRGEFFGAFANADVALVKAGWHLVYVAAPNQFGSPTAMKSWETVYEVLVRDSKLHPKPGFIGLSRGALYCMAWAARHPNRTLAVYLDNGVCDTKSWPGGKVKGLGTGNGSAAEWQNLLKAYQFANDQEAIRAKINPVDQLKPLAEAGIPLLLVYGDADRVVPHLENSEVVYQRYQQLRGPVERIVKPGQDHHPHGLTDPKPIVEFFERCLKSRGMTGTPTP</sequence>
<gene>
    <name evidence="2" type="ORF">GMBLW1_05370</name>
</gene>
<keyword evidence="2" id="KW-0378">Hydrolase</keyword>
<organism evidence="2">
    <name type="scientific">Tuwongella immobilis</name>
    <dbReference type="NCBI Taxonomy" id="692036"/>
    <lineage>
        <taxon>Bacteria</taxon>
        <taxon>Pseudomonadati</taxon>
        <taxon>Planctomycetota</taxon>
        <taxon>Planctomycetia</taxon>
        <taxon>Gemmatales</taxon>
        <taxon>Gemmataceae</taxon>
        <taxon>Tuwongella</taxon>
    </lineage>
</organism>
<dbReference type="Gene3D" id="3.40.50.1820">
    <property type="entry name" value="alpha/beta hydrolase"/>
    <property type="match status" value="1"/>
</dbReference>
<feature type="signal peptide" evidence="1">
    <location>
        <begin position="1"/>
        <end position="18"/>
    </location>
</feature>
<evidence type="ECO:0000313" key="2">
    <source>
        <dbReference type="EMBL" id="VIP03423.1"/>
    </source>
</evidence>